<evidence type="ECO:0000256" key="2">
    <source>
        <dbReference type="ARBA" id="ARBA00009142"/>
    </source>
</evidence>
<organism evidence="9 10">
    <name type="scientific">Desulfocicer vacuolatum DSM 3385</name>
    <dbReference type="NCBI Taxonomy" id="1121400"/>
    <lineage>
        <taxon>Bacteria</taxon>
        <taxon>Pseudomonadati</taxon>
        <taxon>Thermodesulfobacteriota</taxon>
        <taxon>Desulfobacteria</taxon>
        <taxon>Desulfobacterales</taxon>
        <taxon>Desulfobacteraceae</taxon>
        <taxon>Desulfocicer</taxon>
    </lineage>
</organism>
<dbReference type="EMBL" id="FWXY01000005">
    <property type="protein sequence ID" value="SMC60930.1"/>
    <property type="molecule type" value="Genomic_DNA"/>
</dbReference>
<evidence type="ECO:0000256" key="7">
    <source>
        <dbReference type="ARBA" id="ARBA00023136"/>
    </source>
</evidence>
<keyword evidence="5 8" id="KW-0812">Transmembrane</keyword>
<proteinExistence type="inferred from homology"/>
<dbReference type="GO" id="GO:0005886">
    <property type="term" value="C:plasma membrane"/>
    <property type="evidence" value="ECO:0007669"/>
    <property type="project" value="UniProtKB-SubCell"/>
</dbReference>
<keyword evidence="7 8" id="KW-0472">Membrane</keyword>
<evidence type="ECO:0000256" key="6">
    <source>
        <dbReference type="ARBA" id="ARBA00022989"/>
    </source>
</evidence>
<keyword evidence="4 8" id="KW-1003">Cell membrane</keyword>
<feature type="transmembrane region" description="Helical" evidence="8">
    <location>
        <begin position="220"/>
        <end position="237"/>
    </location>
</feature>
<evidence type="ECO:0000256" key="3">
    <source>
        <dbReference type="ARBA" id="ARBA00022448"/>
    </source>
</evidence>
<evidence type="ECO:0000256" key="4">
    <source>
        <dbReference type="ARBA" id="ARBA00022475"/>
    </source>
</evidence>
<gene>
    <name evidence="9" type="ORF">SAMN02746065_105151</name>
</gene>
<evidence type="ECO:0000256" key="8">
    <source>
        <dbReference type="RuleBase" id="RU363041"/>
    </source>
</evidence>
<protein>
    <recommendedName>
        <fullName evidence="8">Probable membrane transporter protein</fullName>
    </recommendedName>
</protein>
<keyword evidence="3" id="KW-0813">Transport</keyword>
<sequence>MIISLCLAISAFAFSFAGFGYGLLAVPLLALVVPVKTAVAIQFPFSVLLVLLNTLRYGRTLKWMDLKPLFIGAAIAIPLGVFSLHWFSEIVMKRALAVFIVFTVVSARNKSGEKMIHGFARTAMGGGILGIISGWFIGAYTTGGPPAVIYATARFSNAEKAKGIMGIYFLVTDIALVILFCFTGILTTDTFIQSITYTPAVVVGFLLGALSLKWVSHRGYMVGVHILLLVAAAMLWGF</sequence>
<reference evidence="9 10" key="1">
    <citation type="submission" date="2017-04" db="EMBL/GenBank/DDBJ databases">
        <authorList>
            <person name="Afonso C.L."/>
            <person name="Miller P.J."/>
            <person name="Scott M.A."/>
            <person name="Spackman E."/>
            <person name="Goraichik I."/>
            <person name="Dimitrov K.M."/>
            <person name="Suarez D.L."/>
            <person name="Swayne D.E."/>
        </authorList>
    </citation>
    <scope>NUCLEOTIDE SEQUENCE [LARGE SCALE GENOMIC DNA]</scope>
    <source>
        <strain evidence="9 10">DSM 3385</strain>
    </source>
</reference>
<dbReference type="InterPro" id="IPR002781">
    <property type="entry name" value="TM_pro_TauE-like"/>
</dbReference>
<feature type="transmembrane region" description="Helical" evidence="8">
    <location>
        <begin position="123"/>
        <end position="143"/>
    </location>
</feature>
<dbReference type="RefSeq" id="WP_084067702.1">
    <property type="nucleotide sequence ID" value="NZ_FWXY01000005.1"/>
</dbReference>
<dbReference type="PANTHER" id="PTHR30269">
    <property type="entry name" value="TRANSMEMBRANE PROTEIN YFCA"/>
    <property type="match status" value="1"/>
</dbReference>
<keyword evidence="10" id="KW-1185">Reference proteome</keyword>
<comment type="similarity">
    <text evidence="2 8">Belongs to the 4-toluene sulfonate uptake permease (TSUP) (TC 2.A.102) family.</text>
</comment>
<dbReference type="PANTHER" id="PTHR30269:SF37">
    <property type="entry name" value="MEMBRANE TRANSPORTER PROTEIN"/>
    <property type="match status" value="1"/>
</dbReference>
<evidence type="ECO:0000313" key="9">
    <source>
        <dbReference type="EMBL" id="SMC60930.1"/>
    </source>
</evidence>
<dbReference type="STRING" id="1121400.SAMN02746065_105151"/>
<evidence type="ECO:0000313" key="10">
    <source>
        <dbReference type="Proteomes" id="UP000192418"/>
    </source>
</evidence>
<dbReference type="Pfam" id="PF01925">
    <property type="entry name" value="TauE"/>
    <property type="match status" value="1"/>
</dbReference>
<evidence type="ECO:0000256" key="1">
    <source>
        <dbReference type="ARBA" id="ARBA00004651"/>
    </source>
</evidence>
<name>A0A1W2AK60_9BACT</name>
<feature type="transmembrane region" description="Helical" evidence="8">
    <location>
        <begin position="38"/>
        <end position="57"/>
    </location>
</feature>
<dbReference type="OrthoDB" id="7843147at2"/>
<feature type="transmembrane region" description="Helical" evidence="8">
    <location>
        <begin position="194"/>
        <end position="214"/>
    </location>
</feature>
<comment type="subcellular location">
    <subcellularLocation>
        <location evidence="1 8">Cell membrane</location>
        <topology evidence="1 8">Multi-pass membrane protein</topology>
    </subcellularLocation>
</comment>
<dbReference type="AlphaFoldDB" id="A0A1W2AK60"/>
<feature type="transmembrane region" description="Helical" evidence="8">
    <location>
        <begin position="163"/>
        <end position="182"/>
    </location>
</feature>
<accession>A0A1W2AK60</accession>
<dbReference type="Proteomes" id="UP000192418">
    <property type="component" value="Unassembled WGS sequence"/>
</dbReference>
<dbReference type="InterPro" id="IPR052017">
    <property type="entry name" value="TSUP"/>
</dbReference>
<evidence type="ECO:0000256" key="5">
    <source>
        <dbReference type="ARBA" id="ARBA00022692"/>
    </source>
</evidence>
<keyword evidence="6 8" id="KW-1133">Transmembrane helix</keyword>
<feature type="transmembrane region" description="Helical" evidence="8">
    <location>
        <begin position="69"/>
        <end position="88"/>
    </location>
</feature>